<dbReference type="Proteomes" id="UP000265540">
    <property type="component" value="Unassembled WGS sequence"/>
</dbReference>
<accession>A0A3A4ZGN0</accession>
<dbReference type="CDD" id="cd03801">
    <property type="entry name" value="GT4_PimA-like"/>
    <property type="match status" value="1"/>
</dbReference>
<dbReference type="AlphaFoldDB" id="A0A3A4ZGN0"/>
<dbReference type="InterPro" id="IPR001296">
    <property type="entry name" value="Glyco_trans_1"/>
</dbReference>
<dbReference type="Pfam" id="PF00534">
    <property type="entry name" value="Glycos_transf_1"/>
    <property type="match status" value="1"/>
</dbReference>
<reference evidence="3 4" key="1">
    <citation type="journal article" date="2017" name="ISME J.">
        <title>Energy and carbon metabolisms in a deep terrestrial subsurface fluid microbial community.</title>
        <authorList>
            <person name="Momper L."/>
            <person name="Jungbluth S.P."/>
            <person name="Lee M.D."/>
            <person name="Amend J.P."/>
        </authorList>
    </citation>
    <scope>NUCLEOTIDE SEQUENCE [LARGE SCALE GENOMIC DNA]</scope>
    <source>
        <strain evidence="3">SURF_46</strain>
    </source>
</reference>
<evidence type="ECO:0000259" key="1">
    <source>
        <dbReference type="Pfam" id="PF00534"/>
    </source>
</evidence>
<dbReference type="GO" id="GO:0016757">
    <property type="term" value="F:glycosyltransferase activity"/>
    <property type="evidence" value="ECO:0007669"/>
    <property type="project" value="InterPro"/>
</dbReference>
<evidence type="ECO:0000259" key="2">
    <source>
        <dbReference type="Pfam" id="PF13439"/>
    </source>
</evidence>
<protein>
    <submittedName>
        <fullName evidence="3">Glycosyltransferase family 1 protein</fullName>
    </submittedName>
</protein>
<dbReference type="Pfam" id="PF13439">
    <property type="entry name" value="Glyco_transf_4"/>
    <property type="match status" value="1"/>
</dbReference>
<sequence length="378" mass="42685">MNIIHTPNLFFPYIGGVSNHVLYLSKVLVKKNHRVKVICAKDPNSTLKEAFGIDIKRLKSWFKITNTNITLFLPIEILKNDFDIIHTHMPTPWTSDISILLAKLLKRKSVITIHNDMNKSGFLSKLLTELYLHTIFLISLSLVDKIIIVNEGWEKAFNNTKDLLKNYKYKIVTLPNGVDCDLFKPLGIPREEKTILFVSILDKYHEFKGLDYLLKAVKIARVDIPDIKLLVVGGGSLRDKYVELSRELNIQNNVQFVGEVGHAELTPFYNRAAVLVLPSINIEGFGLVLVEALACKTPVIATDIVGISDSILEANCGLIIKTKDSRAIASSICNILQNKKISEEMGNRGRVLVVNKYSWENIASKVESIYKELLDERN</sequence>
<evidence type="ECO:0000313" key="3">
    <source>
        <dbReference type="EMBL" id="RJR28271.1"/>
    </source>
</evidence>
<dbReference type="InterPro" id="IPR050194">
    <property type="entry name" value="Glycosyltransferase_grp1"/>
</dbReference>
<dbReference type="EMBL" id="QZJF01000002">
    <property type="protein sequence ID" value="RJR28271.1"/>
    <property type="molecule type" value="Genomic_DNA"/>
</dbReference>
<proteinExistence type="predicted"/>
<name>A0A3A4ZGN0_UNCKA</name>
<dbReference type="PANTHER" id="PTHR45947">
    <property type="entry name" value="SULFOQUINOVOSYL TRANSFERASE SQD2"/>
    <property type="match status" value="1"/>
</dbReference>
<gene>
    <name evidence="3" type="ORF">C4561_00210</name>
</gene>
<organism evidence="3 4">
    <name type="scientific">candidate division WWE3 bacterium</name>
    <dbReference type="NCBI Taxonomy" id="2053526"/>
    <lineage>
        <taxon>Bacteria</taxon>
        <taxon>Katanobacteria</taxon>
    </lineage>
</organism>
<dbReference type="Gene3D" id="3.40.50.2000">
    <property type="entry name" value="Glycogen Phosphorylase B"/>
    <property type="match status" value="2"/>
</dbReference>
<comment type="caution">
    <text evidence="3">The sequence shown here is derived from an EMBL/GenBank/DDBJ whole genome shotgun (WGS) entry which is preliminary data.</text>
</comment>
<dbReference type="SUPFAM" id="SSF53756">
    <property type="entry name" value="UDP-Glycosyltransferase/glycogen phosphorylase"/>
    <property type="match status" value="1"/>
</dbReference>
<feature type="domain" description="Glycosyltransferase subfamily 4-like N-terminal" evidence="2">
    <location>
        <begin position="14"/>
        <end position="181"/>
    </location>
</feature>
<feature type="domain" description="Glycosyl transferase family 1" evidence="1">
    <location>
        <begin position="183"/>
        <end position="350"/>
    </location>
</feature>
<keyword evidence="3" id="KW-0808">Transferase</keyword>
<evidence type="ECO:0000313" key="4">
    <source>
        <dbReference type="Proteomes" id="UP000265540"/>
    </source>
</evidence>
<dbReference type="InterPro" id="IPR028098">
    <property type="entry name" value="Glyco_trans_4-like_N"/>
</dbReference>
<dbReference type="PANTHER" id="PTHR45947:SF3">
    <property type="entry name" value="SULFOQUINOVOSYL TRANSFERASE SQD2"/>
    <property type="match status" value="1"/>
</dbReference>